<dbReference type="Proteomes" id="UP000607653">
    <property type="component" value="Unassembled WGS sequence"/>
</dbReference>
<organism evidence="1 2">
    <name type="scientific">Nelumbo nucifera</name>
    <name type="common">Sacred lotus</name>
    <dbReference type="NCBI Taxonomy" id="4432"/>
    <lineage>
        <taxon>Eukaryota</taxon>
        <taxon>Viridiplantae</taxon>
        <taxon>Streptophyta</taxon>
        <taxon>Embryophyta</taxon>
        <taxon>Tracheophyta</taxon>
        <taxon>Spermatophyta</taxon>
        <taxon>Magnoliopsida</taxon>
        <taxon>Proteales</taxon>
        <taxon>Nelumbonaceae</taxon>
        <taxon>Nelumbo</taxon>
    </lineage>
</organism>
<proteinExistence type="predicted"/>
<sequence>MMWWACSTAKAAPVARPMKFIG</sequence>
<dbReference type="EMBL" id="DUZY01000001">
    <property type="protein sequence ID" value="DAD22572.1"/>
    <property type="molecule type" value="Genomic_DNA"/>
</dbReference>
<name>A0A822XRC3_NELNU</name>
<reference evidence="1 2" key="1">
    <citation type="journal article" date="2020" name="Mol. Biol. Evol.">
        <title>Distinct Expression and Methylation Patterns for Genes with Different Fates following a Single Whole-Genome Duplication in Flowering Plants.</title>
        <authorList>
            <person name="Shi T."/>
            <person name="Rahmani R.S."/>
            <person name="Gugger P.F."/>
            <person name="Wang M."/>
            <person name="Li H."/>
            <person name="Zhang Y."/>
            <person name="Li Z."/>
            <person name="Wang Q."/>
            <person name="Van de Peer Y."/>
            <person name="Marchal K."/>
            <person name="Chen J."/>
        </authorList>
    </citation>
    <scope>NUCLEOTIDE SEQUENCE [LARGE SCALE GENOMIC DNA]</scope>
    <source>
        <tissue evidence="1">Leaf</tissue>
    </source>
</reference>
<accession>A0A822XRC3</accession>
<dbReference type="AlphaFoldDB" id="A0A822XRC3"/>
<evidence type="ECO:0000313" key="2">
    <source>
        <dbReference type="Proteomes" id="UP000607653"/>
    </source>
</evidence>
<evidence type="ECO:0000313" key="1">
    <source>
        <dbReference type="EMBL" id="DAD22572.1"/>
    </source>
</evidence>
<keyword evidence="2" id="KW-1185">Reference proteome</keyword>
<gene>
    <name evidence="1" type="ORF">HUJ06_024035</name>
</gene>
<comment type="caution">
    <text evidence="1">The sequence shown here is derived from an EMBL/GenBank/DDBJ whole genome shotgun (WGS) entry which is preliminary data.</text>
</comment>
<protein>
    <submittedName>
        <fullName evidence="1">Uncharacterized protein</fullName>
    </submittedName>
</protein>